<comment type="caution">
    <text evidence="3">The sequence shown here is derived from an EMBL/GenBank/DDBJ whole genome shotgun (WGS) entry which is preliminary data.</text>
</comment>
<gene>
    <name evidence="3" type="ORF">GCM10022257_08360</name>
</gene>
<evidence type="ECO:0000313" key="3">
    <source>
        <dbReference type="EMBL" id="GAA4268735.1"/>
    </source>
</evidence>
<protein>
    <recommendedName>
        <fullName evidence="2">Glycosyl transferase family 1 domain-containing protein</fullName>
    </recommendedName>
</protein>
<keyword evidence="1" id="KW-0175">Coiled coil</keyword>
<evidence type="ECO:0000313" key="4">
    <source>
        <dbReference type="Proteomes" id="UP001500027"/>
    </source>
</evidence>
<dbReference type="Proteomes" id="UP001500027">
    <property type="component" value="Unassembled WGS sequence"/>
</dbReference>
<sequence length="405" mass="47075">MNKIKSTLISAYACDPFKGSEPGIGWNWAIELGRLDYNVFVITRGINKEVIDKGLANMEPIPNIHFCYYDLPKWLRFIEKMPFGVYSYYFFWQIGIVSIAKDLIKTNNIDILHHLTWGVFRQPSFLYKLNKPFIFGPIGGAEMTPNRILKSLPVKDYIKEYIRVTANYVLRLSPILNRMYKNSTVIFSRTEETAEFLPSKYNHKKQVQVDIGIRKINHYNEKPTNQKLKVLYVGRFMGWKGIHLSIDSINKINKDQDDVEFTVIGSGPFEKELKNRAKSASIKFIDWVPQSELYTYYESHDCFLFPSFHDSGGTVILEAFSYGLPVICLNIGGPNKYVDDDCGFRVKVENKSVPEIIDELSHIVLDLNENRDKLEDLRNEAFKKAEYYNWSRIVKTAYNFIETKL</sequence>
<dbReference type="Pfam" id="PF00534">
    <property type="entry name" value="Glycos_transf_1"/>
    <property type="match status" value="1"/>
</dbReference>
<name>A0ABP8E9J4_9FLAO</name>
<dbReference type="PANTHER" id="PTHR45947">
    <property type="entry name" value="SULFOQUINOVOSYL TRANSFERASE SQD2"/>
    <property type="match status" value="1"/>
</dbReference>
<dbReference type="CDD" id="cd03801">
    <property type="entry name" value="GT4_PimA-like"/>
    <property type="match status" value="1"/>
</dbReference>
<dbReference type="InterPro" id="IPR001296">
    <property type="entry name" value="Glyco_trans_1"/>
</dbReference>
<dbReference type="Gene3D" id="3.40.50.2000">
    <property type="entry name" value="Glycogen Phosphorylase B"/>
    <property type="match status" value="2"/>
</dbReference>
<feature type="coiled-coil region" evidence="1">
    <location>
        <begin position="357"/>
        <end position="384"/>
    </location>
</feature>
<evidence type="ECO:0000259" key="2">
    <source>
        <dbReference type="Pfam" id="PF00534"/>
    </source>
</evidence>
<proteinExistence type="predicted"/>
<accession>A0ABP8E9J4</accession>
<reference evidence="4" key="1">
    <citation type="journal article" date="2019" name="Int. J. Syst. Evol. Microbiol.">
        <title>The Global Catalogue of Microorganisms (GCM) 10K type strain sequencing project: providing services to taxonomists for standard genome sequencing and annotation.</title>
        <authorList>
            <consortium name="The Broad Institute Genomics Platform"/>
            <consortium name="The Broad Institute Genome Sequencing Center for Infectious Disease"/>
            <person name="Wu L."/>
            <person name="Ma J."/>
        </authorList>
    </citation>
    <scope>NUCLEOTIDE SEQUENCE [LARGE SCALE GENOMIC DNA]</scope>
    <source>
        <strain evidence="4">JCM 17452</strain>
    </source>
</reference>
<evidence type="ECO:0000256" key="1">
    <source>
        <dbReference type="SAM" id="Coils"/>
    </source>
</evidence>
<dbReference type="EMBL" id="BAABAV010000001">
    <property type="protein sequence ID" value="GAA4268735.1"/>
    <property type="molecule type" value="Genomic_DNA"/>
</dbReference>
<dbReference type="RefSeq" id="WP_139001320.1">
    <property type="nucleotide sequence ID" value="NZ_BAABAV010000001.1"/>
</dbReference>
<organism evidence="3 4">
    <name type="scientific">Hyunsoonleella aestuarii</name>
    <dbReference type="NCBI Taxonomy" id="912802"/>
    <lineage>
        <taxon>Bacteria</taxon>
        <taxon>Pseudomonadati</taxon>
        <taxon>Bacteroidota</taxon>
        <taxon>Flavobacteriia</taxon>
        <taxon>Flavobacteriales</taxon>
        <taxon>Flavobacteriaceae</taxon>
    </lineage>
</organism>
<dbReference type="PANTHER" id="PTHR45947:SF3">
    <property type="entry name" value="SULFOQUINOVOSYL TRANSFERASE SQD2"/>
    <property type="match status" value="1"/>
</dbReference>
<keyword evidence="4" id="KW-1185">Reference proteome</keyword>
<feature type="domain" description="Glycosyl transferase family 1" evidence="2">
    <location>
        <begin position="224"/>
        <end position="381"/>
    </location>
</feature>
<dbReference type="SUPFAM" id="SSF53756">
    <property type="entry name" value="UDP-Glycosyltransferase/glycogen phosphorylase"/>
    <property type="match status" value="1"/>
</dbReference>
<dbReference type="InterPro" id="IPR050194">
    <property type="entry name" value="Glycosyltransferase_grp1"/>
</dbReference>